<keyword evidence="2" id="KW-1185">Reference proteome</keyword>
<proteinExistence type="predicted"/>
<protein>
    <submittedName>
        <fullName evidence="1">Uncharacterized protein</fullName>
    </submittedName>
</protein>
<evidence type="ECO:0000313" key="2">
    <source>
        <dbReference type="Proteomes" id="UP001210978"/>
    </source>
</evidence>
<dbReference type="RefSeq" id="WP_271149952.1">
    <property type="nucleotide sequence ID" value="NZ_CP115859.1"/>
</dbReference>
<evidence type="ECO:0000313" key="1">
    <source>
        <dbReference type="EMBL" id="WBV61682.1"/>
    </source>
</evidence>
<dbReference type="EMBL" id="CP115859">
    <property type="protein sequence ID" value="WBV61682.1"/>
    <property type="molecule type" value="Genomic_DNA"/>
</dbReference>
<reference evidence="1 2" key="1">
    <citation type="submission" date="2023-01" db="EMBL/GenBank/DDBJ databases">
        <title>Complete genome of Chryseobacterium camelliae VAN22-5A.</title>
        <authorList>
            <person name="Zong G."/>
            <person name="Cao G."/>
        </authorList>
    </citation>
    <scope>NUCLEOTIDE SEQUENCE [LARGE SCALE GENOMIC DNA]</scope>
    <source>
        <strain evidence="1 2">VAN22-5A</strain>
    </source>
</reference>
<sequence length="302" mass="36357">MRDYTEFKYHKYFFESERLLNNLIIQIFPEFSWRYYKCNETVLLDNGFLDVSNSALTEEISEEEYKSGKSSKYQTLNYEIQDEIMQSKNFSQKVNSFMKFLLVEFQHYTHKVYKETENRNKDYLFRNIFKVIEESTDYYKSLLDSSNINELQRIIIQSLIKENQIKLELIKKEFSDLVSYVHNYLVTNLSSQTFNIKLEQPQNFHNIFVSRDAESWFIHAMEQLNWLTQFDERGFQAKVLAFFDLPESRKKIFKATVYKKDFVGFLNLYYEKEVIKPAKNYSKSDNAQIDLKKHISAFPFPI</sequence>
<dbReference type="Proteomes" id="UP001210978">
    <property type="component" value="Chromosome"/>
</dbReference>
<name>A0ABY7QPU9_9FLAO</name>
<organism evidence="1 2">
    <name type="scientific">Chryseobacterium camelliae</name>
    <dbReference type="NCBI Taxonomy" id="1265445"/>
    <lineage>
        <taxon>Bacteria</taxon>
        <taxon>Pseudomonadati</taxon>
        <taxon>Bacteroidota</taxon>
        <taxon>Flavobacteriia</taxon>
        <taxon>Flavobacteriales</taxon>
        <taxon>Weeksellaceae</taxon>
        <taxon>Chryseobacterium group</taxon>
        <taxon>Chryseobacterium</taxon>
    </lineage>
</organism>
<accession>A0ABY7QPU9</accession>
<gene>
    <name evidence="1" type="ORF">PFY12_06055</name>
</gene>